<dbReference type="AlphaFoldDB" id="A0AAD6HC38"/>
<reference evidence="2" key="2">
    <citation type="submission" date="2023-01" db="EMBL/GenBank/DDBJ databases">
        <authorList>
            <person name="Petersen C."/>
        </authorList>
    </citation>
    <scope>NUCLEOTIDE SEQUENCE</scope>
    <source>
        <strain evidence="2">IBT 17514</strain>
    </source>
</reference>
<organism evidence="2 3">
    <name type="scientific">Penicillium malachiteum</name>
    <dbReference type="NCBI Taxonomy" id="1324776"/>
    <lineage>
        <taxon>Eukaryota</taxon>
        <taxon>Fungi</taxon>
        <taxon>Dikarya</taxon>
        <taxon>Ascomycota</taxon>
        <taxon>Pezizomycotina</taxon>
        <taxon>Eurotiomycetes</taxon>
        <taxon>Eurotiomycetidae</taxon>
        <taxon>Eurotiales</taxon>
        <taxon>Aspergillaceae</taxon>
        <taxon>Penicillium</taxon>
    </lineage>
</organism>
<feature type="region of interest" description="Disordered" evidence="1">
    <location>
        <begin position="151"/>
        <end position="171"/>
    </location>
</feature>
<feature type="region of interest" description="Disordered" evidence="1">
    <location>
        <begin position="127"/>
        <end position="146"/>
    </location>
</feature>
<feature type="region of interest" description="Disordered" evidence="1">
    <location>
        <begin position="57"/>
        <end position="91"/>
    </location>
</feature>
<dbReference type="Proteomes" id="UP001215712">
    <property type="component" value="Unassembled WGS sequence"/>
</dbReference>
<feature type="compositionally biased region" description="Low complexity" evidence="1">
    <location>
        <begin position="57"/>
        <end position="67"/>
    </location>
</feature>
<feature type="compositionally biased region" description="Polar residues" evidence="1">
    <location>
        <begin position="68"/>
        <end position="91"/>
    </location>
</feature>
<proteinExistence type="predicted"/>
<accession>A0AAD6HC38</accession>
<evidence type="ECO:0000313" key="2">
    <source>
        <dbReference type="EMBL" id="KAJ5704143.1"/>
    </source>
</evidence>
<feature type="compositionally biased region" description="Basic residues" evidence="1">
    <location>
        <begin position="155"/>
        <end position="171"/>
    </location>
</feature>
<keyword evidence="3" id="KW-1185">Reference proteome</keyword>
<gene>
    <name evidence="2" type="ORF">N7493_011281</name>
</gene>
<comment type="caution">
    <text evidence="2">The sequence shown here is derived from an EMBL/GenBank/DDBJ whole genome shotgun (WGS) entry which is preliminary data.</text>
</comment>
<dbReference type="EMBL" id="JAQJAN010000020">
    <property type="protein sequence ID" value="KAJ5704143.1"/>
    <property type="molecule type" value="Genomic_DNA"/>
</dbReference>
<feature type="compositionally biased region" description="Polar residues" evidence="1">
    <location>
        <begin position="127"/>
        <end position="136"/>
    </location>
</feature>
<sequence>MPNYFTSGFVPNASFTIPPIPTTFFPGQTPSSALLDLTGPAGSSNTATRAGLLVGSSATPSAIPSSSEPVASSHAQVTSPISSTVPQSSAQITGVSAANLDEPSITSFAASASSSAAPIAGVSSTDVNPAGANSNPGGPCLPEIPAPKISESVTRHAHQQIANHHKGHGSH</sequence>
<evidence type="ECO:0000256" key="1">
    <source>
        <dbReference type="SAM" id="MobiDB-lite"/>
    </source>
</evidence>
<evidence type="ECO:0000313" key="3">
    <source>
        <dbReference type="Proteomes" id="UP001215712"/>
    </source>
</evidence>
<protein>
    <submittedName>
        <fullName evidence="2">RGase C</fullName>
    </submittedName>
</protein>
<reference evidence="2" key="1">
    <citation type="journal article" date="2023" name="IMA Fungus">
        <title>Comparative genomic study of the Penicillium genus elucidates a diverse pangenome and 15 lateral gene transfer events.</title>
        <authorList>
            <person name="Petersen C."/>
            <person name="Sorensen T."/>
            <person name="Nielsen M.R."/>
            <person name="Sondergaard T.E."/>
            <person name="Sorensen J.L."/>
            <person name="Fitzpatrick D.A."/>
            <person name="Frisvad J.C."/>
            <person name="Nielsen K.L."/>
        </authorList>
    </citation>
    <scope>NUCLEOTIDE SEQUENCE</scope>
    <source>
        <strain evidence="2">IBT 17514</strain>
    </source>
</reference>
<name>A0AAD6HC38_9EURO</name>